<keyword evidence="2" id="KW-1185">Reference proteome</keyword>
<dbReference type="Proteomes" id="UP000269883">
    <property type="component" value="Chromosome"/>
</dbReference>
<reference evidence="1 2" key="1">
    <citation type="journal article" date="2018" name="Sci. Adv.">
        <title>Multi-heme cytochromes provide a pathway for survival in energy-limited environments.</title>
        <authorList>
            <person name="Deng X."/>
            <person name="Dohmae N."/>
            <person name="Nealson K.H."/>
            <person name="Hashimoto K."/>
            <person name="Okamoto A."/>
        </authorList>
    </citation>
    <scope>NUCLEOTIDE SEQUENCE [LARGE SCALE GENOMIC DNA]</scope>
    <source>
        <strain evidence="1 2">IS5</strain>
    </source>
</reference>
<evidence type="ECO:0000313" key="1">
    <source>
        <dbReference type="EMBL" id="BBD08444.1"/>
    </source>
</evidence>
<accession>A0A2Z6AYU4</accession>
<gene>
    <name evidence="1" type="ORF">DFE_1718</name>
</gene>
<dbReference type="OrthoDB" id="5459933at2"/>
<dbReference type="Pfam" id="PF10109">
    <property type="entry name" value="Phage_TAC_7"/>
    <property type="match status" value="1"/>
</dbReference>
<organism evidence="1 2">
    <name type="scientific">Desulfovibrio ferrophilus</name>
    <dbReference type="NCBI Taxonomy" id="241368"/>
    <lineage>
        <taxon>Bacteria</taxon>
        <taxon>Pseudomonadati</taxon>
        <taxon>Thermodesulfobacteriota</taxon>
        <taxon>Desulfovibrionia</taxon>
        <taxon>Desulfovibrionales</taxon>
        <taxon>Desulfovibrionaceae</taxon>
        <taxon>Desulfovibrio</taxon>
    </lineage>
</organism>
<dbReference type="InterPro" id="IPR019289">
    <property type="entry name" value="Phage_tail_E/E"/>
</dbReference>
<name>A0A2Z6AYU4_9BACT</name>
<dbReference type="RefSeq" id="WP_126378543.1">
    <property type="nucleotide sequence ID" value="NZ_AP017378.1"/>
</dbReference>
<proteinExistence type="predicted"/>
<sequence length="79" mass="9003">MEKITLEYPVEIDGQNYGELSMRRPVLRDMLIAEQKGGSDLKKESVTFSNLCEVTPEIIQALDMKDYKKLQAVYSGFLS</sequence>
<protein>
    <recommendedName>
        <fullName evidence="3">Phage tail assembly protein</fullName>
    </recommendedName>
</protein>
<dbReference type="KEGG" id="dfl:DFE_1718"/>
<dbReference type="EMBL" id="AP017378">
    <property type="protein sequence ID" value="BBD08444.1"/>
    <property type="molecule type" value="Genomic_DNA"/>
</dbReference>
<evidence type="ECO:0008006" key="3">
    <source>
        <dbReference type="Google" id="ProtNLM"/>
    </source>
</evidence>
<dbReference type="AlphaFoldDB" id="A0A2Z6AYU4"/>
<evidence type="ECO:0000313" key="2">
    <source>
        <dbReference type="Proteomes" id="UP000269883"/>
    </source>
</evidence>